<dbReference type="SUPFAM" id="SSF47473">
    <property type="entry name" value="EF-hand"/>
    <property type="match status" value="1"/>
</dbReference>
<dbReference type="Gene3D" id="3.30.740.10">
    <property type="entry name" value="Protein Inhibitor Of Neuronal Nitric Oxide Synthase"/>
    <property type="match status" value="1"/>
</dbReference>
<name>A0A4E0RM69_FASHE</name>
<protein>
    <submittedName>
        <fullName evidence="3">Tegument-associated antigen</fullName>
    </submittedName>
</protein>
<feature type="domain" description="EF-hand" evidence="2">
    <location>
        <begin position="60"/>
        <end position="95"/>
    </location>
</feature>
<dbReference type="InterPro" id="IPR037177">
    <property type="entry name" value="DLC_sf"/>
</dbReference>
<dbReference type="InterPro" id="IPR001372">
    <property type="entry name" value="Dynein_light_chain_typ-1/2"/>
</dbReference>
<dbReference type="AlphaFoldDB" id="A0A4E0RM69"/>
<keyword evidence="4" id="KW-1185">Reference proteome</keyword>
<dbReference type="Pfam" id="PF01221">
    <property type="entry name" value="Dynein_light"/>
    <property type="match status" value="1"/>
</dbReference>
<dbReference type="EMBL" id="JXXN02000313">
    <property type="protein sequence ID" value="THD27821.1"/>
    <property type="molecule type" value="Genomic_DNA"/>
</dbReference>
<feature type="domain" description="EF-hand" evidence="2">
    <location>
        <begin position="9"/>
        <end position="44"/>
    </location>
</feature>
<keyword evidence="1" id="KW-0106">Calcium</keyword>
<dbReference type="SMART" id="SM00054">
    <property type="entry name" value="EFh"/>
    <property type="match status" value="2"/>
</dbReference>
<evidence type="ECO:0000313" key="4">
    <source>
        <dbReference type="Proteomes" id="UP000230066"/>
    </source>
</evidence>
<evidence type="ECO:0000259" key="2">
    <source>
        <dbReference type="PROSITE" id="PS50222"/>
    </source>
</evidence>
<dbReference type="GO" id="GO:0030286">
    <property type="term" value="C:dynein complex"/>
    <property type="evidence" value="ECO:0007669"/>
    <property type="project" value="InterPro"/>
</dbReference>
<dbReference type="Proteomes" id="UP000230066">
    <property type="component" value="Unassembled WGS sequence"/>
</dbReference>
<dbReference type="Pfam" id="PF13499">
    <property type="entry name" value="EF-hand_7"/>
    <property type="match status" value="1"/>
</dbReference>
<dbReference type="CDD" id="cd21454">
    <property type="entry name" value="DLC-like_TAL"/>
    <property type="match status" value="1"/>
</dbReference>
<evidence type="ECO:0000256" key="1">
    <source>
        <dbReference type="ARBA" id="ARBA00022837"/>
    </source>
</evidence>
<dbReference type="InterPro" id="IPR002048">
    <property type="entry name" value="EF_hand_dom"/>
</dbReference>
<proteinExistence type="predicted"/>
<accession>A0A4E0RM69</accession>
<dbReference type="GO" id="GO:0007017">
    <property type="term" value="P:microtubule-based process"/>
    <property type="evidence" value="ECO:0007669"/>
    <property type="project" value="InterPro"/>
</dbReference>
<dbReference type="PROSITE" id="PS00018">
    <property type="entry name" value="EF_HAND_1"/>
    <property type="match status" value="2"/>
</dbReference>
<evidence type="ECO:0000313" key="3">
    <source>
        <dbReference type="EMBL" id="THD27821.1"/>
    </source>
</evidence>
<gene>
    <name evidence="3" type="ORF">D915_001370</name>
</gene>
<organism evidence="3 4">
    <name type="scientific">Fasciola hepatica</name>
    <name type="common">Liver fluke</name>
    <dbReference type="NCBI Taxonomy" id="6192"/>
    <lineage>
        <taxon>Eukaryota</taxon>
        <taxon>Metazoa</taxon>
        <taxon>Spiralia</taxon>
        <taxon>Lophotrochozoa</taxon>
        <taxon>Platyhelminthes</taxon>
        <taxon>Trematoda</taxon>
        <taxon>Digenea</taxon>
        <taxon>Plagiorchiida</taxon>
        <taxon>Echinostomata</taxon>
        <taxon>Echinostomatoidea</taxon>
        <taxon>Fasciolidae</taxon>
        <taxon>Fasciola</taxon>
    </lineage>
</organism>
<dbReference type="SUPFAM" id="SSF54648">
    <property type="entry name" value="DLC"/>
    <property type="match status" value="1"/>
</dbReference>
<dbReference type="InterPro" id="IPR011992">
    <property type="entry name" value="EF-hand-dom_pair"/>
</dbReference>
<dbReference type="InterPro" id="IPR018247">
    <property type="entry name" value="EF_Hand_1_Ca_BS"/>
</dbReference>
<comment type="caution">
    <text evidence="3">The sequence shown here is derived from an EMBL/GenBank/DDBJ whole genome shotgun (WGS) entry which is preliminary data.</text>
</comment>
<dbReference type="Gene3D" id="1.10.238.10">
    <property type="entry name" value="EF-hand"/>
    <property type="match status" value="1"/>
</dbReference>
<dbReference type="PROSITE" id="PS50222">
    <property type="entry name" value="EF_HAND_2"/>
    <property type="match status" value="2"/>
</dbReference>
<reference evidence="3" key="1">
    <citation type="submission" date="2019-03" db="EMBL/GenBank/DDBJ databases">
        <title>Improved annotation for the trematode Fasciola hepatica.</title>
        <authorList>
            <person name="Choi Y.-J."/>
            <person name="Martin J."/>
            <person name="Mitreva M."/>
        </authorList>
    </citation>
    <scope>NUCLEOTIDE SEQUENCE [LARGE SCALE GENOMIC DNA]</scope>
</reference>
<sequence>MGEVALEGSNLEKMIQLFLQLDRNRDDIVDENELRQACAEHKLPEEEVSQDLITECKFLIPILWLQRWLDMFDADENGKITLEEFCRALGLRTAEMRVEKMEREEVRAGRGRPMPEDVEVIASTMSQEKKVEVTEKFKEFLAKTGGKPEDMNLVVKQLKDYLDERHGRVWQTLVLTGSYWMKFSHEPFMSLQFKVGPNIVLVWRTPSN</sequence>
<dbReference type="SMART" id="SM01375">
    <property type="entry name" value="Dynein_light"/>
    <property type="match status" value="1"/>
</dbReference>
<dbReference type="GO" id="GO:0005509">
    <property type="term" value="F:calcium ion binding"/>
    <property type="evidence" value="ECO:0007669"/>
    <property type="project" value="InterPro"/>
</dbReference>